<dbReference type="InterPro" id="IPR002347">
    <property type="entry name" value="SDR_fam"/>
</dbReference>
<dbReference type="NCBIfam" id="NF006159">
    <property type="entry name" value="PRK08303.1"/>
    <property type="match status" value="1"/>
</dbReference>
<dbReference type="AlphaFoldDB" id="A0A2M9ZM67"/>
<dbReference type="EMBL" id="NPDY01000007">
    <property type="protein sequence ID" value="PJZ69846.1"/>
    <property type="molecule type" value="Genomic_DNA"/>
</dbReference>
<dbReference type="PANTHER" id="PTHR44147:SF2">
    <property type="entry name" value="DEHYDROGENASE_REDUCTASE SDR FAMILY MEMBER 1"/>
    <property type="match status" value="1"/>
</dbReference>
<dbReference type="EMBL" id="NPDZ01000006">
    <property type="protein sequence ID" value="PJZ73172.1"/>
    <property type="molecule type" value="Genomic_DNA"/>
</dbReference>
<evidence type="ECO:0000313" key="2">
    <source>
        <dbReference type="EMBL" id="PJZ73172.1"/>
    </source>
</evidence>
<dbReference type="PRINTS" id="PR00081">
    <property type="entry name" value="GDHRDH"/>
</dbReference>
<reference evidence="3 4" key="1">
    <citation type="submission" date="2017-07" db="EMBL/GenBank/DDBJ databases">
        <title>Leptospira spp. isolated from tropical soils.</title>
        <authorList>
            <person name="Thibeaux R."/>
            <person name="Iraola G."/>
            <person name="Ferres I."/>
            <person name="Bierque E."/>
            <person name="Girault D."/>
            <person name="Soupe-Gilbert M.-E."/>
            <person name="Picardeau M."/>
            <person name="Goarant C."/>
        </authorList>
    </citation>
    <scope>NUCLEOTIDE SEQUENCE [LARGE SCALE GENOMIC DNA]</scope>
    <source>
        <strain evidence="2 4">FH1-B-B1</strain>
        <strain evidence="1 3">FH1-B-C1</strain>
    </source>
</reference>
<dbReference type="Gene3D" id="3.40.50.720">
    <property type="entry name" value="NAD(P)-binding Rossmann-like Domain"/>
    <property type="match status" value="1"/>
</dbReference>
<keyword evidence="3" id="KW-1185">Reference proteome</keyword>
<comment type="caution">
    <text evidence="2">The sequence shown here is derived from an EMBL/GenBank/DDBJ whole genome shotgun (WGS) entry which is preliminary data.</text>
</comment>
<protein>
    <submittedName>
        <fullName evidence="2">Short-chain dehydrogenase</fullName>
    </submittedName>
</protein>
<dbReference type="InterPro" id="IPR036291">
    <property type="entry name" value="NAD(P)-bd_dom_sf"/>
</dbReference>
<evidence type="ECO:0000313" key="1">
    <source>
        <dbReference type="EMBL" id="PJZ69846.1"/>
    </source>
</evidence>
<proteinExistence type="predicted"/>
<organism evidence="2 4">
    <name type="scientific">Leptospira perolatii</name>
    <dbReference type="NCBI Taxonomy" id="2023191"/>
    <lineage>
        <taxon>Bacteria</taxon>
        <taxon>Pseudomonadati</taxon>
        <taxon>Spirochaetota</taxon>
        <taxon>Spirochaetia</taxon>
        <taxon>Leptospirales</taxon>
        <taxon>Leptospiraceae</taxon>
        <taxon>Leptospira</taxon>
    </lineage>
</organism>
<gene>
    <name evidence="1" type="ORF">CH360_09040</name>
    <name evidence="2" type="ORF">CH373_11195</name>
</gene>
<dbReference type="OrthoDB" id="63584at2"/>
<accession>A0A2M9ZM67</accession>
<dbReference type="Proteomes" id="UP000231990">
    <property type="component" value="Unassembled WGS sequence"/>
</dbReference>
<dbReference type="Proteomes" id="UP000231962">
    <property type="component" value="Unassembled WGS sequence"/>
</dbReference>
<dbReference type="RefSeq" id="WP_100713827.1">
    <property type="nucleotide sequence ID" value="NZ_NPDY01000007.1"/>
</dbReference>
<evidence type="ECO:0000313" key="4">
    <source>
        <dbReference type="Proteomes" id="UP000231990"/>
    </source>
</evidence>
<sequence>MKDGALLGKVALVAGGTRGAGRGISIALGEKGATVYVTGRSSAKGRSDLNRPETIEETAELVTRSGGKGIPVRVDHTNEYEVKELFEKIRGEQSGRLDVLINDIWGGEHLIDWGKKFWEHDLHNGLKAVRNCIDSHLVTSRFALPFFVQNRTGLLIEITDGTDYRFRGNVYYSLVKSSLIHLAECFASELKPYGVTVLALTPGFLRSEAMLDYFKVKESNWRDAAKQDPHFLQSETPMYIGRAVACLAGDPEVKGLNGQALSTWKLSEKYDFTDIDGSRPHWGKYYEKLLNEGLVS</sequence>
<name>A0A2M9ZM67_9LEPT</name>
<dbReference type="PANTHER" id="PTHR44147">
    <property type="entry name" value="DEHYDROGENASE/REDUCTASE SDR FAMILY MEMBER 1"/>
    <property type="match status" value="1"/>
</dbReference>
<dbReference type="SUPFAM" id="SSF51735">
    <property type="entry name" value="NAD(P)-binding Rossmann-fold domains"/>
    <property type="match status" value="1"/>
</dbReference>
<evidence type="ECO:0000313" key="3">
    <source>
        <dbReference type="Proteomes" id="UP000231962"/>
    </source>
</evidence>
<dbReference type="Pfam" id="PF00106">
    <property type="entry name" value="adh_short"/>
    <property type="match status" value="1"/>
</dbReference>